<protein>
    <submittedName>
        <fullName evidence="2">Uncharacterized protein</fullName>
    </submittedName>
</protein>
<keyword evidence="1" id="KW-0472">Membrane</keyword>
<dbReference type="AlphaFoldDB" id="A0A484NFZ1"/>
<name>A0A484NFZ1_9ASTE</name>
<gene>
    <name evidence="2" type="ORF">CCAM_LOCUS41173</name>
</gene>
<dbReference type="EMBL" id="OOIL02006662">
    <property type="protein sequence ID" value="VFQ99397.1"/>
    <property type="molecule type" value="Genomic_DNA"/>
</dbReference>
<sequence length="69" mass="7838">MPPLRADLAIMAKPAYPNCNKMTPKYGLDFFNSLVNLPFATIVVLFVIYIAFASWLGKDHLLITIYYLV</sequence>
<dbReference type="Proteomes" id="UP000595140">
    <property type="component" value="Unassembled WGS sequence"/>
</dbReference>
<keyword evidence="3" id="KW-1185">Reference proteome</keyword>
<reference evidence="2 3" key="1">
    <citation type="submission" date="2018-04" db="EMBL/GenBank/DDBJ databases">
        <authorList>
            <person name="Vogel A."/>
        </authorList>
    </citation>
    <scope>NUCLEOTIDE SEQUENCE [LARGE SCALE GENOMIC DNA]</scope>
</reference>
<evidence type="ECO:0000313" key="3">
    <source>
        <dbReference type="Proteomes" id="UP000595140"/>
    </source>
</evidence>
<feature type="transmembrane region" description="Helical" evidence="1">
    <location>
        <begin position="30"/>
        <end position="52"/>
    </location>
</feature>
<evidence type="ECO:0000256" key="1">
    <source>
        <dbReference type="SAM" id="Phobius"/>
    </source>
</evidence>
<keyword evidence="1" id="KW-1133">Transmembrane helix</keyword>
<organism evidence="2 3">
    <name type="scientific">Cuscuta campestris</name>
    <dbReference type="NCBI Taxonomy" id="132261"/>
    <lineage>
        <taxon>Eukaryota</taxon>
        <taxon>Viridiplantae</taxon>
        <taxon>Streptophyta</taxon>
        <taxon>Embryophyta</taxon>
        <taxon>Tracheophyta</taxon>
        <taxon>Spermatophyta</taxon>
        <taxon>Magnoliopsida</taxon>
        <taxon>eudicotyledons</taxon>
        <taxon>Gunneridae</taxon>
        <taxon>Pentapetalae</taxon>
        <taxon>asterids</taxon>
        <taxon>lamiids</taxon>
        <taxon>Solanales</taxon>
        <taxon>Convolvulaceae</taxon>
        <taxon>Cuscuteae</taxon>
        <taxon>Cuscuta</taxon>
        <taxon>Cuscuta subgen. Grammica</taxon>
        <taxon>Cuscuta sect. Cleistogrammica</taxon>
    </lineage>
</organism>
<evidence type="ECO:0000313" key="2">
    <source>
        <dbReference type="EMBL" id="VFQ99397.1"/>
    </source>
</evidence>
<keyword evidence="1" id="KW-0812">Transmembrane</keyword>
<proteinExistence type="predicted"/>
<accession>A0A484NFZ1</accession>